<evidence type="ECO:0000256" key="11">
    <source>
        <dbReference type="ARBA" id="ARBA00074171"/>
    </source>
</evidence>
<dbReference type="PROSITE" id="PS50846">
    <property type="entry name" value="HMA_2"/>
    <property type="match status" value="2"/>
</dbReference>
<dbReference type="InterPro" id="IPR036412">
    <property type="entry name" value="HAD-like_sf"/>
</dbReference>
<organism evidence="14 15">
    <name type="scientific">Corynebacterium spheniscorum</name>
    <dbReference type="NCBI Taxonomy" id="185761"/>
    <lineage>
        <taxon>Bacteria</taxon>
        <taxon>Bacillati</taxon>
        <taxon>Actinomycetota</taxon>
        <taxon>Actinomycetes</taxon>
        <taxon>Mycobacteriales</taxon>
        <taxon>Corynebacteriaceae</taxon>
        <taxon>Corynebacterium</taxon>
    </lineage>
</organism>
<accession>A0A1I2UPY0</accession>
<dbReference type="PROSITE" id="PS01047">
    <property type="entry name" value="HMA_1"/>
    <property type="match status" value="2"/>
</dbReference>
<feature type="transmembrane region" description="Helical" evidence="12">
    <location>
        <begin position="210"/>
        <end position="228"/>
    </location>
</feature>
<keyword evidence="15" id="KW-1185">Reference proteome</keyword>
<dbReference type="GO" id="GO:0055070">
    <property type="term" value="P:copper ion homeostasis"/>
    <property type="evidence" value="ECO:0007669"/>
    <property type="project" value="TreeGrafter"/>
</dbReference>
<feature type="transmembrane region" description="Helical" evidence="12">
    <location>
        <begin position="494"/>
        <end position="522"/>
    </location>
</feature>
<keyword evidence="8 12" id="KW-1133">Transmembrane helix</keyword>
<evidence type="ECO:0000256" key="5">
    <source>
        <dbReference type="ARBA" id="ARBA00022741"/>
    </source>
</evidence>
<dbReference type="SFLD" id="SFLDF00027">
    <property type="entry name" value="p-type_atpase"/>
    <property type="match status" value="1"/>
</dbReference>
<dbReference type="CDD" id="cd00371">
    <property type="entry name" value="HMA"/>
    <property type="match status" value="2"/>
</dbReference>
<dbReference type="AlphaFoldDB" id="A0A1I2UPY0"/>
<dbReference type="NCBIfam" id="TIGR01494">
    <property type="entry name" value="ATPase_P-type"/>
    <property type="match status" value="1"/>
</dbReference>
<dbReference type="InterPro" id="IPR023299">
    <property type="entry name" value="ATPase_P-typ_cyto_dom_N"/>
</dbReference>
<evidence type="ECO:0000256" key="9">
    <source>
        <dbReference type="ARBA" id="ARBA00023136"/>
    </source>
</evidence>
<keyword evidence="4 12" id="KW-0479">Metal-binding</keyword>
<comment type="similarity">
    <text evidence="2 12">Belongs to the cation transport ATPase (P-type) (TC 3.A.3) family. Type IB subfamily.</text>
</comment>
<evidence type="ECO:0000259" key="13">
    <source>
        <dbReference type="PROSITE" id="PS50846"/>
    </source>
</evidence>
<name>A0A1I2UPY0_9CORY</name>
<evidence type="ECO:0000256" key="3">
    <source>
        <dbReference type="ARBA" id="ARBA00022692"/>
    </source>
</evidence>
<dbReference type="SUPFAM" id="SSF81653">
    <property type="entry name" value="Calcium ATPase, transduction domain A"/>
    <property type="match status" value="1"/>
</dbReference>
<dbReference type="Gene3D" id="3.40.1110.10">
    <property type="entry name" value="Calcium-transporting ATPase, cytoplasmic domain N"/>
    <property type="match status" value="1"/>
</dbReference>
<dbReference type="Proteomes" id="UP000199065">
    <property type="component" value="Unassembled WGS sequence"/>
</dbReference>
<dbReference type="PRINTS" id="PR00119">
    <property type="entry name" value="CATATPASE"/>
</dbReference>
<feature type="transmembrane region" description="Helical" evidence="12">
    <location>
        <begin position="234"/>
        <end position="251"/>
    </location>
</feature>
<dbReference type="Gene3D" id="3.30.70.100">
    <property type="match status" value="2"/>
</dbReference>
<dbReference type="GO" id="GO:0005886">
    <property type="term" value="C:plasma membrane"/>
    <property type="evidence" value="ECO:0007669"/>
    <property type="project" value="UniProtKB-SubCell"/>
</dbReference>
<dbReference type="SFLD" id="SFLDS00003">
    <property type="entry name" value="Haloacid_Dehalogenase"/>
    <property type="match status" value="1"/>
</dbReference>
<evidence type="ECO:0000256" key="10">
    <source>
        <dbReference type="ARBA" id="ARBA00049360"/>
    </source>
</evidence>
<keyword evidence="6 12" id="KW-0067">ATP-binding</keyword>
<dbReference type="CDD" id="cd02094">
    <property type="entry name" value="P-type_ATPase_Cu-like"/>
    <property type="match status" value="1"/>
</dbReference>
<feature type="transmembrane region" description="Helical" evidence="12">
    <location>
        <begin position="271"/>
        <end position="290"/>
    </location>
</feature>
<evidence type="ECO:0000256" key="12">
    <source>
        <dbReference type="RuleBase" id="RU362081"/>
    </source>
</evidence>
<dbReference type="Gene3D" id="2.70.150.10">
    <property type="entry name" value="Calcium-transporting ATPase, cytoplasmic transduction domain A"/>
    <property type="match status" value="1"/>
</dbReference>
<dbReference type="FunFam" id="2.70.150.10:FF:000002">
    <property type="entry name" value="Copper-transporting ATPase 1, putative"/>
    <property type="match status" value="1"/>
</dbReference>
<dbReference type="EMBL" id="FOPJ01000014">
    <property type="protein sequence ID" value="SFG76926.1"/>
    <property type="molecule type" value="Genomic_DNA"/>
</dbReference>
<dbReference type="InterPro" id="IPR018303">
    <property type="entry name" value="ATPase_P-typ_P_site"/>
</dbReference>
<dbReference type="Pfam" id="PF00122">
    <property type="entry name" value="E1-E2_ATPase"/>
    <property type="match status" value="1"/>
</dbReference>
<proteinExistence type="inferred from homology"/>
<comment type="catalytic activity">
    <reaction evidence="10">
        <text>ATP + H2O = ADP + phosphate + H(+)</text>
        <dbReference type="Rhea" id="RHEA:13065"/>
        <dbReference type="ChEBI" id="CHEBI:15377"/>
        <dbReference type="ChEBI" id="CHEBI:15378"/>
        <dbReference type="ChEBI" id="CHEBI:30616"/>
        <dbReference type="ChEBI" id="CHEBI:43474"/>
        <dbReference type="ChEBI" id="CHEBI:456216"/>
    </reaction>
</comment>
<dbReference type="FunFam" id="3.30.70.100:FF:000005">
    <property type="entry name" value="Copper-exporting P-type ATPase A"/>
    <property type="match status" value="2"/>
</dbReference>
<keyword evidence="9 12" id="KW-0472">Membrane</keyword>
<evidence type="ECO:0000256" key="8">
    <source>
        <dbReference type="ARBA" id="ARBA00022989"/>
    </source>
</evidence>
<dbReference type="InterPro" id="IPR001757">
    <property type="entry name" value="P_typ_ATPase"/>
</dbReference>
<dbReference type="GO" id="GO:0016887">
    <property type="term" value="F:ATP hydrolysis activity"/>
    <property type="evidence" value="ECO:0007669"/>
    <property type="project" value="InterPro"/>
</dbReference>
<evidence type="ECO:0000256" key="7">
    <source>
        <dbReference type="ARBA" id="ARBA00022967"/>
    </source>
</evidence>
<evidence type="ECO:0000256" key="6">
    <source>
        <dbReference type="ARBA" id="ARBA00022840"/>
    </source>
</evidence>
<dbReference type="PANTHER" id="PTHR43520:SF8">
    <property type="entry name" value="P-TYPE CU(+) TRANSPORTER"/>
    <property type="match status" value="1"/>
</dbReference>
<feature type="domain" description="HMA" evidence="13">
    <location>
        <begin position="3"/>
        <end position="68"/>
    </location>
</feature>
<dbReference type="InterPro" id="IPR023214">
    <property type="entry name" value="HAD_sf"/>
</dbReference>
<feature type="transmembrane region" description="Helical" evidence="12">
    <location>
        <begin position="310"/>
        <end position="329"/>
    </location>
</feature>
<dbReference type="InterPro" id="IPR044492">
    <property type="entry name" value="P_typ_ATPase_HD_dom"/>
</dbReference>
<feature type="transmembrane region" description="Helical" evidence="12">
    <location>
        <begin position="469"/>
        <end position="488"/>
    </location>
</feature>
<dbReference type="PROSITE" id="PS00154">
    <property type="entry name" value="ATPASE_E1_E2"/>
    <property type="match status" value="1"/>
</dbReference>
<dbReference type="Gene3D" id="3.40.50.1000">
    <property type="entry name" value="HAD superfamily/HAD-like"/>
    <property type="match status" value="1"/>
</dbReference>
<dbReference type="SUPFAM" id="SSF55008">
    <property type="entry name" value="HMA, heavy metal-associated domain"/>
    <property type="match status" value="2"/>
</dbReference>
<keyword evidence="3 12" id="KW-0812">Transmembrane</keyword>
<comment type="subcellular location">
    <subcellularLocation>
        <location evidence="1">Cell membrane</location>
        <topology evidence="1">Multi-pass membrane protein</topology>
    </subcellularLocation>
</comment>
<dbReference type="GO" id="GO:0043682">
    <property type="term" value="F:P-type divalent copper transporter activity"/>
    <property type="evidence" value="ECO:0007669"/>
    <property type="project" value="TreeGrafter"/>
</dbReference>
<dbReference type="GO" id="GO:0005507">
    <property type="term" value="F:copper ion binding"/>
    <property type="evidence" value="ECO:0007669"/>
    <property type="project" value="TreeGrafter"/>
</dbReference>
<evidence type="ECO:0000256" key="2">
    <source>
        <dbReference type="ARBA" id="ARBA00006024"/>
    </source>
</evidence>
<sequence length="869" mass="91112">MKQHVDLAVSGMTCTSCSSRVERKLNKLDGVEASVNFATETASIDFNPEQVSCEELIEVVKKTGYGANVVPGATVVPGASEEAAEAPASQPTSRTVELAISGMTCTSCSSRVERKLNKLPGVEATVNFATESANVQLEGGAASNEELLALIEKTGYGATVVSDSASPETRGHSTQDAAGTAVEGFAAPGTSAPANADTHVEERDVLGRRLVISAVLALPVMLICMIPALQFDYWQWVALVLATPVYLWGGWPFHRAAVINLRHGAFTMDTLVSLGTTAAYVWSLWALFFGEAGEIGMHMHMSLSTRAADSASHIYLETSAMVVVFLLLGRWFEHRAKRRSSAALRALLSLRPTEATALIDGKEKRIAAHLLQVDDLFLVRPGEKIATDGVIVEGASAVDESMLTGESVPVEVTVGDEVTGATMNTSGRLVVRTTRVGSDTTLAKIAALVTEAQAGKSPVQKLVDRISQVFVPLVILAAILTLVLHLWLSDAPTTQAFAAAVAVVVIACPCALGLATPTALLVGTGRGAQLGLLIKGPEVLENSRKVDTILLDKTGTVTTGVMTLREIIPARNTTKDDVLLTAAAVEAGSEHPIAAAILRAWEESPAAHAGRALPAVDNFKAHAGSGVSGLINGHRVEVSKPRALSRVEAFSPESAALVDAERASGATIVELQVDDQLIGALSMRDEVREESASAISHFRELGLHPVLLTGDAAEPAAAVAAEVDIAPQDVMSGVTPADKVQAVRDHQRQGQVVAMVGDGVNDAAALTQADLGIAMGGGTDVAVEASDITLMRENLEAVVDAMRLARRTVATIRGNLFWAFGYNIILIPVAALGLLNPMLAGAAMALSSVFVVTNSLRLRGFQAHSAPDL</sequence>
<dbReference type="PRINTS" id="PR00942">
    <property type="entry name" value="CUATPASEI"/>
</dbReference>
<dbReference type="Pfam" id="PF00403">
    <property type="entry name" value="HMA"/>
    <property type="match status" value="2"/>
</dbReference>
<dbReference type="InterPro" id="IPR059000">
    <property type="entry name" value="ATPase_P-type_domA"/>
</dbReference>
<evidence type="ECO:0000256" key="4">
    <source>
        <dbReference type="ARBA" id="ARBA00022723"/>
    </source>
</evidence>
<dbReference type="SUPFAM" id="SSF81665">
    <property type="entry name" value="Calcium ATPase, transmembrane domain M"/>
    <property type="match status" value="1"/>
</dbReference>
<dbReference type="InterPro" id="IPR036163">
    <property type="entry name" value="HMA_dom_sf"/>
</dbReference>
<dbReference type="Pfam" id="PF00702">
    <property type="entry name" value="Hydrolase"/>
    <property type="match status" value="1"/>
</dbReference>
<evidence type="ECO:0000313" key="14">
    <source>
        <dbReference type="EMBL" id="SFG76926.1"/>
    </source>
</evidence>
<dbReference type="SFLD" id="SFLDG00002">
    <property type="entry name" value="C1.7:_P-type_atpase_like"/>
    <property type="match status" value="1"/>
</dbReference>
<dbReference type="SUPFAM" id="SSF56784">
    <property type="entry name" value="HAD-like"/>
    <property type="match status" value="1"/>
</dbReference>
<dbReference type="InterPro" id="IPR017969">
    <property type="entry name" value="Heavy-metal-associated_CS"/>
</dbReference>
<gene>
    <name evidence="14" type="ORF">SAMN05660282_01886</name>
</gene>
<evidence type="ECO:0000313" key="15">
    <source>
        <dbReference type="Proteomes" id="UP000199065"/>
    </source>
</evidence>
<dbReference type="NCBIfam" id="TIGR01525">
    <property type="entry name" value="ATPase-IB_hvy"/>
    <property type="match status" value="1"/>
</dbReference>
<dbReference type="PROSITE" id="PS01229">
    <property type="entry name" value="COF_2"/>
    <property type="match status" value="1"/>
</dbReference>
<dbReference type="InterPro" id="IPR006121">
    <property type="entry name" value="HMA_dom"/>
</dbReference>
<feature type="domain" description="HMA" evidence="13">
    <location>
        <begin position="94"/>
        <end position="159"/>
    </location>
</feature>
<dbReference type="PANTHER" id="PTHR43520">
    <property type="entry name" value="ATP7, ISOFORM B"/>
    <property type="match status" value="1"/>
</dbReference>
<keyword evidence="5 12" id="KW-0547">Nucleotide-binding</keyword>
<dbReference type="InterPro" id="IPR023298">
    <property type="entry name" value="ATPase_P-typ_TM_dom_sf"/>
</dbReference>
<keyword evidence="12" id="KW-1003">Cell membrane</keyword>
<dbReference type="InterPro" id="IPR027256">
    <property type="entry name" value="P-typ_ATPase_IB"/>
</dbReference>
<dbReference type="GO" id="GO:0005524">
    <property type="term" value="F:ATP binding"/>
    <property type="evidence" value="ECO:0007669"/>
    <property type="project" value="UniProtKB-UniRule"/>
</dbReference>
<dbReference type="InterPro" id="IPR008250">
    <property type="entry name" value="ATPase_P-typ_transduc_dom_A_sf"/>
</dbReference>
<keyword evidence="7" id="KW-1278">Translocase</keyword>
<protein>
    <recommendedName>
        <fullName evidence="11">Cation-transporting P-type ATPase B</fullName>
    </recommendedName>
</protein>
<reference evidence="14 15" key="1">
    <citation type="submission" date="2016-10" db="EMBL/GenBank/DDBJ databases">
        <authorList>
            <person name="de Groot N.N."/>
        </authorList>
    </citation>
    <scope>NUCLEOTIDE SEQUENCE [LARGE SCALE GENOMIC DNA]</scope>
    <source>
        <strain>J11</strain>
        <strain evidence="15">PG 39</strain>
    </source>
</reference>
<feature type="transmembrane region" description="Helical" evidence="12">
    <location>
        <begin position="812"/>
        <end position="832"/>
    </location>
</feature>
<dbReference type="RefSeq" id="WP_092286728.1">
    <property type="nucleotide sequence ID" value="NZ_FOPJ01000014.1"/>
</dbReference>
<evidence type="ECO:0000256" key="1">
    <source>
        <dbReference type="ARBA" id="ARBA00004651"/>
    </source>
</evidence>
<dbReference type="STRING" id="185761.SAMN05660282_01886"/>